<accession>A0ABP8BQR3</accession>
<evidence type="ECO:0000313" key="1">
    <source>
        <dbReference type="EMBL" id="GAA4213065.1"/>
    </source>
</evidence>
<dbReference type="Proteomes" id="UP001501772">
    <property type="component" value="Unassembled WGS sequence"/>
</dbReference>
<keyword evidence="2" id="KW-1185">Reference proteome</keyword>
<name>A0ABP8BQR3_9SPHI</name>
<dbReference type="EMBL" id="BAABBY010000015">
    <property type="protein sequence ID" value="GAA4213065.1"/>
    <property type="molecule type" value="Genomic_DNA"/>
</dbReference>
<sequence>MTENLKQVKAKDLKAGNYLINLGQVHQIDKDSDYYHVLITKHNEKQVYKFLPGEELLIFEHVIADGPMEFLLSSGIKDTMKSMFTTIRVETEVKNQQQNRPEPD</sequence>
<organism evidence="1 2">
    <name type="scientific">Pedobacter jeongneungensis</name>
    <dbReference type="NCBI Taxonomy" id="947309"/>
    <lineage>
        <taxon>Bacteria</taxon>
        <taxon>Pseudomonadati</taxon>
        <taxon>Bacteroidota</taxon>
        <taxon>Sphingobacteriia</taxon>
        <taxon>Sphingobacteriales</taxon>
        <taxon>Sphingobacteriaceae</taxon>
        <taxon>Pedobacter</taxon>
    </lineage>
</organism>
<protein>
    <submittedName>
        <fullName evidence="1">Uncharacterized protein</fullName>
    </submittedName>
</protein>
<gene>
    <name evidence="1" type="ORF">GCM10022289_44720</name>
</gene>
<dbReference type="RefSeq" id="WP_344853648.1">
    <property type="nucleotide sequence ID" value="NZ_BAABBY010000015.1"/>
</dbReference>
<evidence type="ECO:0000313" key="2">
    <source>
        <dbReference type="Proteomes" id="UP001501772"/>
    </source>
</evidence>
<proteinExistence type="predicted"/>
<comment type="caution">
    <text evidence="1">The sequence shown here is derived from an EMBL/GenBank/DDBJ whole genome shotgun (WGS) entry which is preliminary data.</text>
</comment>
<reference evidence="2" key="1">
    <citation type="journal article" date="2019" name="Int. J. Syst. Evol. Microbiol.">
        <title>The Global Catalogue of Microorganisms (GCM) 10K type strain sequencing project: providing services to taxonomists for standard genome sequencing and annotation.</title>
        <authorList>
            <consortium name="The Broad Institute Genomics Platform"/>
            <consortium name="The Broad Institute Genome Sequencing Center for Infectious Disease"/>
            <person name="Wu L."/>
            <person name="Ma J."/>
        </authorList>
    </citation>
    <scope>NUCLEOTIDE SEQUENCE [LARGE SCALE GENOMIC DNA]</scope>
    <source>
        <strain evidence="2">JCM 17626</strain>
    </source>
</reference>